<protein>
    <recommendedName>
        <fullName evidence="1">Glycosyltransferase 2-like domain-containing protein</fullName>
    </recommendedName>
</protein>
<organism evidence="2 3">
    <name type="scientific">Rurimicrobium arvi</name>
    <dbReference type="NCBI Taxonomy" id="2049916"/>
    <lineage>
        <taxon>Bacteria</taxon>
        <taxon>Pseudomonadati</taxon>
        <taxon>Bacteroidota</taxon>
        <taxon>Chitinophagia</taxon>
        <taxon>Chitinophagales</taxon>
        <taxon>Chitinophagaceae</taxon>
        <taxon>Rurimicrobium</taxon>
    </lineage>
</organism>
<dbReference type="InterPro" id="IPR001173">
    <property type="entry name" value="Glyco_trans_2-like"/>
</dbReference>
<evidence type="ECO:0000259" key="1">
    <source>
        <dbReference type="Pfam" id="PF00535"/>
    </source>
</evidence>
<dbReference type="PANTHER" id="PTHR22916">
    <property type="entry name" value="GLYCOSYLTRANSFERASE"/>
    <property type="match status" value="1"/>
</dbReference>
<proteinExistence type="predicted"/>
<dbReference type="CDD" id="cd00761">
    <property type="entry name" value="Glyco_tranf_GTA_type"/>
    <property type="match status" value="1"/>
</dbReference>
<sequence length="297" mass="34326">MNPYFSIVVPTYNRAALIGKTLRSLLDQSYDNYEIIVVDDGSTDNTEEVVRSFDHPRLRYFKKQNAERAAARNYGASKAEGEFVNFFDSDDLALPDHLSVAAELLRGHPDANWFHLGYEWADPDGVVFRSVNRFQGDTLNHLMASGNPLSCNGVFVRREILKQHPFNEDRALSASEDYELWCRLTARYPLYYSNKVTSTIIDHEARSVRVIHGEKLIQRLELLIHYLRQDATVMQYFGKSFSRILMDSNSYIALHLANAPKYKFQSIAYLLKSMGNSLYLLRTKRFYACVKNILIKW</sequence>
<gene>
    <name evidence="2" type="ORF">GCM10023092_12400</name>
</gene>
<feature type="domain" description="Glycosyltransferase 2-like" evidence="1">
    <location>
        <begin position="6"/>
        <end position="111"/>
    </location>
</feature>
<dbReference type="Proteomes" id="UP001501410">
    <property type="component" value="Unassembled WGS sequence"/>
</dbReference>
<dbReference type="RefSeq" id="WP_344824065.1">
    <property type="nucleotide sequence ID" value="NZ_BAABEZ010000018.1"/>
</dbReference>
<evidence type="ECO:0000313" key="2">
    <source>
        <dbReference type="EMBL" id="GAA4452846.1"/>
    </source>
</evidence>
<keyword evidence="3" id="KW-1185">Reference proteome</keyword>
<dbReference type="SUPFAM" id="SSF53448">
    <property type="entry name" value="Nucleotide-diphospho-sugar transferases"/>
    <property type="match status" value="1"/>
</dbReference>
<dbReference type="PANTHER" id="PTHR22916:SF3">
    <property type="entry name" value="UDP-GLCNAC:BETAGAL BETA-1,3-N-ACETYLGLUCOSAMINYLTRANSFERASE-LIKE PROTEIN 1"/>
    <property type="match status" value="1"/>
</dbReference>
<accession>A0ABP8MPQ9</accession>
<reference evidence="3" key="1">
    <citation type="journal article" date="2019" name="Int. J. Syst. Evol. Microbiol.">
        <title>The Global Catalogue of Microorganisms (GCM) 10K type strain sequencing project: providing services to taxonomists for standard genome sequencing and annotation.</title>
        <authorList>
            <consortium name="The Broad Institute Genomics Platform"/>
            <consortium name="The Broad Institute Genome Sequencing Center for Infectious Disease"/>
            <person name="Wu L."/>
            <person name="Ma J."/>
        </authorList>
    </citation>
    <scope>NUCLEOTIDE SEQUENCE [LARGE SCALE GENOMIC DNA]</scope>
    <source>
        <strain evidence="3">JCM 31921</strain>
    </source>
</reference>
<evidence type="ECO:0000313" key="3">
    <source>
        <dbReference type="Proteomes" id="UP001501410"/>
    </source>
</evidence>
<name>A0ABP8MPQ9_9BACT</name>
<comment type="caution">
    <text evidence="2">The sequence shown here is derived from an EMBL/GenBank/DDBJ whole genome shotgun (WGS) entry which is preliminary data.</text>
</comment>
<dbReference type="Pfam" id="PF00535">
    <property type="entry name" value="Glycos_transf_2"/>
    <property type="match status" value="1"/>
</dbReference>
<dbReference type="Gene3D" id="3.90.550.10">
    <property type="entry name" value="Spore Coat Polysaccharide Biosynthesis Protein SpsA, Chain A"/>
    <property type="match status" value="1"/>
</dbReference>
<dbReference type="EMBL" id="BAABEZ010000018">
    <property type="protein sequence ID" value="GAA4452846.1"/>
    <property type="molecule type" value="Genomic_DNA"/>
</dbReference>
<dbReference type="InterPro" id="IPR029044">
    <property type="entry name" value="Nucleotide-diphossugar_trans"/>
</dbReference>